<name>A0A1K0G6X3_9ACTN</name>
<organism evidence="2 3">
    <name type="scientific">Couchioplanes caeruleus subsp. caeruleus</name>
    <dbReference type="NCBI Taxonomy" id="56427"/>
    <lineage>
        <taxon>Bacteria</taxon>
        <taxon>Bacillati</taxon>
        <taxon>Actinomycetota</taxon>
        <taxon>Actinomycetes</taxon>
        <taxon>Micromonosporales</taxon>
        <taxon>Micromonosporaceae</taxon>
        <taxon>Couchioplanes</taxon>
    </lineage>
</organism>
<evidence type="ECO:0000313" key="3">
    <source>
        <dbReference type="Proteomes" id="UP000182486"/>
    </source>
</evidence>
<gene>
    <name evidence="2" type="ORF">BG844_17680</name>
</gene>
<feature type="domain" description="EAL" evidence="1">
    <location>
        <begin position="13"/>
        <end position="260"/>
    </location>
</feature>
<accession>A0A1K0G6X3</accession>
<proteinExistence type="predicted"/>
<dbReference type="PANTHER" id="PTHR33121:SF76">
    <property type="entry name" value="SIGNALING PROTEIN"/>
    <property type="match status" value="1"/>
</dbReference>
<evidence type="ECO:0000313" key="2">
    <source>
        <dbReference type="EMBL" id="OJF13002.1"/>
    </source>
</evidence>
<dbReference type="InterPro" id="IPR050706">
    <property type="entry name" value="Cyclic-di-GMP_PDE-like"/>
</dbReference>
<dbReference type="AlphaFoldDB" id="A0A1K0G6X3"/>
<dbReference type="Gene3D" id="3.20.20.450">
    <property type="entry name" value="EAL domain"/>
    <property type="match status" value="1"/>
</dbReference>
<dbReference type="InterPro" id="IPR001633">
    <property type="entry name" value="EAL_dom"/>
</dbReference>
<dbReference type="Proteomes" id="UP000182486">
    <property type="component" value="Unassembled WGS sequence"/>
</dbReference>
<comment type="caution">
    <text evidence="2">The sequence shown here is derived from an EMBL/GenBank/DDBJ whole genome shotgun (WGS) entry which is preliminary data.</text>
</comment>
<protein>
    <recommendedName>
        <fullName evidence="1">EAL domain-containing protein</fullName>
    </recommendedName>
</protein>
<dbReference type="RefSeq" id="WP_071806438.1">
    <property type="nucleotide sequence ID" value="NZ_MEIA01000182.1"/>
</dbReference>
<dbReference type="SMART" id="SM00052">
    <property type="entry name" value="EAL"/>
    <property type="match status" value="1"/>
</dbReference>
<dbReference type="PROSITE" id="PS50883">
    <property type="entry name" value="EAL"/>
    <property type="match status" value="1"/>
</dbReference>
<dbReference type="InterPro" id="IPR035919">
    <property type="entry name" value="EAL_sf"/>
</dbReference>
<reference evidence="2 3" key="1">
    <citation type="submission" date="2016-09" db="EMBL/GenBank/DDBJ databases">
        <title>Couchioplanes caeruleus draft genome sequence.</title>
        <authorList>
            <person name="Sheehan J."/>
            <person name="Caffrey P."/>
        </authorList>
    </citation>
    <scope>NUCLEOTIDE SEQUENCE [LARGE SCALE GENOMIC DNA]</scope>
    <source>
        <strain evidence="2 3">DSM 43634</strain>
    </source>
</reference>
<dbReference type="Pfam" id="PF00563">
    <property type="entry name" value="EAL"/>
    <property type="match status" value="1"/>
</dbReference>
<dbReference type="PANTHER" id="PTHR33121">
    <property type="entry name" value="CYCLIC DI-GMP PHOSPHODIESTERASE PDEF"/>
    <property type="match status" value="1"/>
</dbReference>
<dbReference type="SUPFAM" id="SSF141868">
    <property type="entry name" value="EAL domain-like"/>
    <property type="match status" value="1"/>
</dbReference>
<dbReference type="EMBL" id="MEIA01000182">
    <property type="protein sequence ID" value="OJF13002.1"/>
    <property type="molecule type" value="Genomic_DNA"/>
</dbReference>
<dbReference type="CDD" id="cd01948">
    <property type="entry name" value="EAL"/>
    <property type="match status" value="1"/>
</dbReference>
<dbReference type="GO" id="GO:0071111">
    <property type="term" value="F:cyclic-guanylate-specific phosphodiesterase activity"/>
    <property type="evidence" value="ECO:0007669"/>
    <property type="project" value="InterPro"/>
</dbReference>
<keyword evidence="3" id="KW-1185">Reference proteome</keyword>
<evidence type="ECO:0000259" key="1">
    <source>
        <dbReference type="PROSITE" id="PS50883"/>
    </source>
</evidence>
<sequence length="437" mass="45826">MSPTTRDAGRSPRDEAAALIPKVLAERAIFPLYQPIVDLSTRSIVGVEALARGPAGSLVEYPDVLFGAADRAGLMPLLDQLCFGRAVELARAAGDVTPPLVFINAEPAVLDNAMTPELVAELGAERSFRIVMELTERALAAVPAGLLHIAGVVHHGGGALALDDVGADPLSMAFLPLLEPEVVKLDMHLLRDPYAPYTIETTAMAGAYADRTGAVVLAEGIETEADLAIAQALGARWGQGWLFAKPGPLSAIADWPVHHSARLRPSRPDLHEPAGTPFSIAAARHHSRTGDQPLLDGLTEYLWTQATGTGSYAVVLGAYADPATGHVWLPRLATAAETASFVGVVGPALPGSVPPSVRHATTPADGPEPTETVLAVIGPHCAVALCIRPDAGDFVLTRDPDLVHAIGRMLLRRLGTAAERQSPPIIDRQAGRTVTAP</sequence>